<dbReference type="SMART" id="SM00850">
    <property type="entry name" value="LytTR"/>
    <property type="match status" value="1"/>
</dbReference>
<dbReference type="Gene3D" id="3.40.50.2300">
    <property type="match status" value="1"/>
</dbReference>
<comment type="function">
    <text evidence="2">May play the central regulatory role in sporulation. It may be an element of the effector pathway responsible for the activation of sporulation genes in response to nutritional stress. Spo0A may act in concert with spo0H (a sigma factor) to control the expression of some genes that are critical to the sporulation process.</text>
</comment>
<dbReference type="InterPro" id="IPR007492">
    <property type="entry name" value="LytTR_DNA-bd_dom"/>
</dbReference>
<evidence type="ECO:0000259" key="4">
    <source>
        <dbReference type="PROSITE" id="PS50110"/>
    </source>
</evidence>
<evidence type="ECO:0000313" key="6">
    <source>
        <dbReference type="EMBL" id="RAW50464.1"/>
    </source>
</evidence>
<dbReference type="PROSITE" id="PS50110">
    <property type="entry name" value="RESPONSE_REGULATORY"/>
    <property type="match status" value="1"/>
</dbReference>
<reference evidence="6 7" key="1">
    <citation type="submission" date="2018-02" db="EMBL/GenBank/DDBJ databases">
        <title>Complete genome sequencing of Faecalibacterium prausnitzii strains isolated from the human gut.</title>
        <authorList>
            <person name="Fitzgerald B.C."/>
            <person name="Shkoporov A.N."/>
            <person name="Ross P.R."/>
            <person name="Hill C."/>
        </authorList>
    </citation>
    <scope>NUCLEOTIDE SEQUENCE [LARGE SCALE GENOMIC DNA]</scope>
    <source>
        <strain evidence="6 7">APC942/8-14-2</strain>
    </source>
</reference>
<gene>
    <name evidence="6" type="ORF">C4N25_05545</name>
</gene>
<dbReference type="GO" id="GO:0000156">
    <property type="term" value="F:phosphorelay response regulator activity"/>
    <property type="evidence" value="ECO:0007669"/>
    <property type="project" value="InterPro"/>
</dbReference>
<proteinExistence type="predicted"/>
<name>A0A329TM12_9FIRM</name>
<dbReference type="Gene3D" id="2.40.50.1020">
    <property type="entry name" value="LytTr DNA-binding domain"/>
    <property type="match status" value="1"/>
</dbReference>
<dbReference type="SMART" id="SM00448">
    <property type="entry name" value="REC"/>
    <property type="match status" value="1"/>
</dbReference>
<feature type="domain" description="HTH LytTR-type" evidence="5">
    <location>
        <begin position="137"/>
        <end position="230"/>
    </location>
</feature>
<dbReference type="AlphaFoldDB" id="A0A329TM12"/>
<dbReference type="SUPFAM" id="SSF52172">
    <property type="entry name" value="CheY-like"/>
    <property type="match status" value="1"/>
</dbReference>
<evidence type="ECO:0000256" key="1">
    <source>
        <dbReference type="ARBA" id="ARBA00018672"/>
    </source>
</evidence>
<evidence type="ECO:0000259" key="5">
    <source>
        <dbReference type="PROSITE" id="PS50930"/>
    </source>
</evidence>
<organism evidence="6 7">
    <name type="scientific">Faecalibacterium prausnitzii</name>
    <dbReference type="NCBI Taxonomy" id="853"/>
    <lineage>
        <taxon>Bacteria</taxon>
        <taxon>Bacillati</taxon>
        <taxon>Bacillota</taxon>
        <taxon>Clostridia</taxon>
        <taxon>Eubacteriales</taxon>
        <taxon>Oscillospiraceae</taxon>
        <taxon>Faecalibacterium</taxon>
    </lineage>
</organism>
<dbReference type="InterPro" id="IPR011006">
    <property type="entry name" value="CheY-like_superfamily"/>
</dbReference>
<dbReference type="Proteomes" id="UP000251634">
    <property type="component" value="Unassembled WGS sequence"/>
</dbReference>
<comment type="caution">
    <text evidence="6">The sequence shown here is derived from an EMBL/GenBank/DDBJ whole genome shotgun (WGS) entry which is preliminary data.</text>
</comment>
<dbReference type="Pfam" id="PF00072">
    <property type="entry name" value="Response_reg"/>
    <property type="match status" value="1"/>
</dbReference>
<evidence type="ECO:0000313" key="7">
    <source>
        <dbReference type="Proteomes" id="UP000251634"/>
    </source>
</evidence>
<sequence length="236" mass="26203">MLKIAVVEDQTEVRESLCQFIRQYAGEQGLQAEVEPFADGAVIAEGYQPGYDIIFLDVEMPRLGGFGAAERIRAVDPDVVLVFVTNMAQYAIKGYEVDALDYVLKPVSYGAFCTKLSRAIQRVQRRKGGQVALQLSGGGMQLLDTGDILYLETRNRMLYYHTATQEYAVRGSLAGAEKQLAAYHFARCNQCYLVNLQYVRGVENDFVQVGDARLEISRRQKAAFMTAVASYLGGVL</sequence>
<evidence type="ECO:0000256" key="3">
    <source>
        <dbReference type="PROSITE-ProRule" id="PRU00169"/>
    </source>
</evidence>
<dbReference type="GO" id="GO:0003677">
    <property type="term" value="F:DNA binding"/>
    <property type="evidence" value="ECO:0007669"/>
    <property type="project" value="UniProtKB-KW"/>
</dbReference>
<dbReference type="Pfam" id="PF04397">
    <property type="entry name" value="LytTR"/>
    <property type="match status" value="1"/>
</dbReference>
<dbReference type="PANTHER" id="PTHR37299:SF1">
    <property type="entry name" value="STAGE 0 SPORULATION PROTEIN A HOMOLOG"/>
    <property type="match status" value="1"/>
</dbReference>
<keyword evidence="6" id="KW-0238">DNA-binding</keyword>
<dbReference type="PANTHER" id="PTHR37299">
    <property type="entry name" value="TRANSCRIPTIONAL REGULATOR-RELATED"/>
    <property type="match status" value="1"/>
</dbReference>
<feature type="modified residue" description="4-aspartylphosphate" evidence="3">
    <location>
        <position position="57"/>
    </location>
</feature>
<keyword evidence="3" id="KW-0597">Phosphoprotein</keyword>
<accession>A0A329TM12</accession>
<dbReference type="InterPro" id="IPR001789">
    <property type="entry name" value="Sig_transdc_resp-reg_receiver"/>
</dbReference>
<dbReference type="InterPro" id="IPR046947">
    <property type="entry name" value="LytR-like"/>
</dbReference>
<dbReference type="EMBL" id="PRKZ01000003">
    <property type="protein sequence ID" value="RAW50464.1"/>
    <property type="molecule type" value="Genomic_DNA"/>
</dbReference>
<protein>
    <recommendedName>
        <fullName evidence="1">Stage 0 sporulation protein A homolog</fullName>
    </recommendedName>
</protein>
<evidence type="ECO:0000256" key="2">
    <source>
        <dbReference type="ARBA" id="ARBA00024867"/>
    </source>
</evidence>
<dbReference type="RefSeq" id="WP_112115289.1">
    <property type="nucleotide sequence ID" value="NZ_PRKZ01000003.1"/>
</dbReference>
<feature type="domain" description="Response regulatory" evidence="4">
    <location>
        <begin position="3"/>
        <end position="120"/>
    </location>
</feature>
<dbReference type="PROSITE" id="PS50930">
    <property type="entry name" value="HTH_LYTTR"/>
    <property type="match status" value="1"/>
</dbReference>